<dbReference type="PANTHER" id="PTHR12341">
    <property type="entry name" value="5'-&gt;3' EXORIBONUCLEASE"/>
    <property type="match status" value="1"/>
</dbReference>
<dbReference type="GO" id="GO:0003723">
    <property type="term" value="F:RNA binding"/>
    <property type="evidence" value="ECO:0007669"/>
    <property type="project" value="TreeGrafter"/>
</dbReference>
<dbReference type="GO" id="GO:0005634">
    <property type="term" value="C:nucleus"/>
    <property type="evidence" value="ECO:0007669"/>
    <property type="project" value="TreeGrafter"/>
</dbReference>
<protein>
    <recommendedName>
        <fullName evidence="8">Xrn1 N-terminal domain-containing protein</fullName>
    </recommendedName>
</protein>
<evidence type="ECO:0000256" key="3">
    <source>
        <dbReference type="ARBA" id="ARBA00022839"/>
    </source>
</evidence>
<sequence>MGIPFYFVSLIKAHKNIVSRVRGKLQPDILAVDFNCLIHNYMDDARPIESVVEALIKLLDETCQAKFLYIAMDGLVPYGKIVQQRYRRFRISETGVFDRNQISPGTPYMKELDQAVRARLPHAIISSTEIPGEGEHKLFEWIKTLPAPQRQNVVIYGLDADLILLSLSQTALCPQLWLLRENQSFQSKMDGYSVLSIHALAGVLPIPADRYVALCVLCFGNDFMPAIGMFSLRESGHDRALECYLQAGSPDLTTVAGRQIFLRTAATQELKFYTQKVGARENPAERAIFSPDAQHFEKRYNLHLLDGVTDTQYLVHAFWKTFHWTLHYFCENECLDWNWVYPYAEAPLISQLVRYEEVPTVWNAKTPAFTITRQLQFILPQKSLRTTHKRVLFPDECYNEETDMRIPWMRRYAWECDPRISLPLPSEELTSVQSFQYCET</sequence>
<comment type="similarity">
    <text evidence="4">Belongs to the 5'-3' exonuclease family.</text>
</comment>
<accession>A0A6C0B671</accession>
<dbReference type="AlphaFoldDB" id="A0A6C0B671"/>
<dbReference type="InterPro" id="IPR004859">
    <property type="entry name" value="Xrn1_N"/>
</dbReference>
<dbReference type="InterPro" id="IPR041412">
    <property type="entry name" value="Xrn1_helical"/>
</dbReference>
<feature type="domain" description="Xrn1 N-terminal" evidence="5">
    <location>
        <begin position="94"/>
        <end position="181"/>
    </location>
</feature>
<dbReference type="PANTHER" id="PTHR12341:SF7">
    <property type="entry name" value="5'-3' EXORIBONUCLEASE 1"/>
    <property type="match status" value="1"/>
</dbReference>
<keyword evidence="2" id="KW-0378">Hydrolase</keyword>
<evidence type="ECO:0000256" key="1">
    <source>
        <dbReference type="ARBA" id="ARBA00022722"/>
    </source>
</evidence>
<dbReference type="Pfam" id="PF03159">
    <property type="entry name" value="XRN_N"/>
    <property type="match status" value="2"/>
</dbReference>
<dbReference type="GO" id="GO:0004534">
    <property type="term" value="F:5'-3' RNA exonuclease activity"/>
    <property type="evidence" value="ECO:0007669"/>
    <property type="project" value="TreeGrafter"/>
</dbReference>
<evidence type="ECO:0000259" key="6">
    <source>
        <dbReference type="Pfam" id="PF17846"/>
    </source>
</evidence>
<keyword evidence="1" id="KW-0540">Nuclease</keyword>
<proteinExistence type="inferred from homology"/>
<reference evidence="7" key="1">
    <citation type="journal article" date="2020" name="Nature">
        <title>Giant virus diversity and host interactions through global metagenomics.</title>
        <authorList>
            <person name="Schulz F."/>
            <person name="Roux S."/>
            <person name="Paez-Espino D."/>
            <person name="Jungbluth S."/>
            <person name="Walsh D.A."/>
            <person name="Denef V.J."/>
            <person name="McMahon K.D."/>
            <person name="Konstantinidis K.T."/>
            <person name="Eloe-Fadrosh E.A."/>
            <person name="Kyrpides N.C."/>
            <person name="Woyke T."/>
        </authorList>
    </citation>
    <scope>NUCLEOTIDE SEQUENCE</scope>
    <source>
        <strain evidence="7">GVMAG-M-3300009684-20</strain>
    </source>
</reference>
<dbReference type="Gene3D" id="3.40.50.12390">
    <property type="match status" value="1"/>
</dbReference>
<evidence type="ECO:0000313" key="7">
    <source>
        <dbReference type="EMBL" id="QHS87171.1"/>
    </source>
</evidence>
<evidence type="ECO:0000256" key="4">
    <source>
        <dbReference type="ARBA" id="ARBA00038299"/>
    </source>
</evidence>
<name>A0A6C0B671_9ZZZZ</name>
<dbReference type="EMBL" id="MN739078">
    <property type="protein sequence ID" value="QHS87171.1"/>
    <property type="molecule type" value="Genomic_DNA"/>
</dbReference>
<evidence type="ECO:0008006" key="8">
    <source>
        <dbReference type="Google" id="ProtNLM"/>
    </source>
</evidence>
<organism evidence="7">
    <name type="scientific">viral metagenome</name>
    <dbReference type="NCBI Taxonomy" id="1070528"/>
    <lineage>
        <taxon>unclassified sequences</taxon>
        <taxon>metagenomes</taxon>
        <taxon>organismal metagenomes</taxon>
    </lineage>
</organism>
<feature type="domain" description="Xrn1 helical" evidence="6">
    <location>
        <begin position="308"/>
        <end position="384"/>
    </location>
</feature>
<evidence type="ECO:0000259" key="5">
    <source>
        <dbReference type="Pfam" id="PF03159"/>
    </source>
</evidence>
<dbReference type="InterPro" id="IPR027073">
    <property type="entry name" value="5_3_exoribonuclease"/>
</dbReference>
<feature type="domain" description="Xrn1 N-terminal" evidence="5">
    <location>
        <begin position="1"/>
        <end position="92"/>
    </location>
</feature>
<dbReference type="GO" id="GO:0000956">
    <property type="term" value="P:nuclear-transcribed mRNA catabolic process"/>
    <property type="evidence" value="ECO:0007669"/>
    <property type="project" value="TreeGrafter"/>
</dbReference>
<keyword evidence="3" id="KW-0269">Exonuclease</keyword>
<dbReference type="Pfam" id="PF17846">
    <property type="entry name" value="XRN_M"/>
    <property type="match status" value="1"/>
</dbReference>
<evidence type="ECO:0000256" key="2">
    <source>
        <dbReference type="ARBA" id="ARBA00022801"/>
    </source>
</evidence>